<comment type="similarity">
    <text evidence="2">Belongs to the SusD family.</text>
</comment>
<evidence type="ECO:0000256" key="1">
    <source>
        <dbReference type="ARBA" id="ARBA00004442"/>
    </source>
</evidence>
<evidence type="ECO:0000313" key="8">
    <source>
        <dbReference type="EMBL" id="GEP98944.1"/>
    </source>
</evidence>
<dbReference type="SUPFAM" id="SSF48452">
    <property type="entry name" value="TPR-like"/>
    <property type="match status" value="1"/>
</dbReference>
<keyword evidence="9" id="KW-1185">Reference proteome</keyword>
<feature type="domain" description="SusD-like N-terminal" evidence="7">
    <location>
        <begin position="21"/>
        <end position="221"/>
    </location>
</feature>
<evidence type="ECO:0000256" key="5">
    <source>
        <dbReference type="ARBA" id="ARBA00023237"/>
    </source>
</evidence>
<gene>
    <name evidence="8" type="ORF">CCY01nite_52040</name>
</gene>
<reference evidence="8 9" key="1">
    <citation type="submission" date="2019-07" db="EMBL/GenBank/DDBJ databases">
        <title>Whole genome shotgun sequence of Chitinophaga cymbidii NBRC 109752.</title>
        <authorList>
            <person name="Hosoyama A."/>
            <person name="Uohara A."/>
            <person name="Ohji S."/>
            <person name="Ichikawa N."/>
        </authorList>
    </citation>
    <scope>NUCLEOTIDE SEQUENCE [LARGE SCALE GENOMIC DNA]</scope>
    <source>
        <strain evidence="8 9">NBRC 109752</strain>
    </source>
</reference>
<organism evidence="8 9">
    <name type="scientific">Chitinophaga cymbidii</name>
    <dbReference type="NCBI Taxonomy" id="1096750"/>
    <lineage>
        <taxon>Bacteria</taxon>
        <taxon>Pseudomonadati</taxon>
        <taxon>Bacteroidota</taxon>
        <taxon>Chitinophagia</taxon>
        <taxon>Chitinophagales</taxon>
        <taxon>Chitinophagaceae</taxon>
        <taxon>Chitinophaga</taxon>
    </lineage>
</organism>
<comment type="caution">
    <text evidence="8">The sequence shown here is derived from an EMBL/GenBank/DDBJ whole genome shotgun (WGS) entry which is preliminary data.</text>
</comment>
<name>A0A512RTD9_9BACT</name>
<dbReference type="InterPro" id="IPR033985">
    <property type="entry name" value="SusD-like_N"/>
</dbReference>
<dbReference type="Pfam" id="PF14322">
    <property type="entry name" value="SusD-like_3"/>
    <property type="match status" value="1"/>
</dbReference>
<keyword evidence="5" id="KW-0998">Cell outer membrane</keyword>
<accession>A0A512RTD9</accession>
<dbReference type="Gene3D" id="1.25.40.390">
    <property type="match status" value="1"/>
</dbReference>
<dbReference type="RefSeq" id="WP_186831286.1">
    <property type="nucleotide sequence ID" value="NZ_BKAU01000010.1"/>
</dbReference>
<dbReference type="CDD" id="cd08977">
    <property type="entry name" value="SusD"/>
    <property type="match status" value="1"/>
</dbReference>
<dbReference type="PROSITE" id="PS51257">
    <property type="entry name" value="PROKAR_LIPOPROTEIN"/>
    <property type="match status" value="1"/>
</dbReference>
<keyword evidence="4" id="KW-0472">Membrane</keyword>
<evidence type="ECO:0000256" key="3">
    <source>
        <dbReference type="ARBA" id="ARBA00022729"/>
    </source>
</evidence>
<proteinExistence type="inferred from homology"/>
<comment type="subcellular location">
    <subcellularLocation>
        <location evidence="1">Cell outer membrane</location>
    </subcellularLocation>
</comment>
<dbReference type="Proteomes" id="UP000321436">
    <property type="component" value="Unassembled WGS sequence"/>
</dbReference>
<sequence>MQKIFTAIMIIGLASSCGKGFLEVSPIDQKTVEDFYKTPQDAMEALVAAYSVLNQDGYGNILLTTEIASDNCFGGGGNGDGGMRQWDRFENYNDHNSAAWKKYYVGIYRANVFLQQIDNVDFGNDADTKKRLIAEAHFLRAYYYFDLVRMFGNVPLITEPLEPGNYNVPQANPEEVYKLIAEDLKLAANDLSDRKYADIPPAEQGRATRWAAKALLGRVFLYYTGYYNKPDIAGVFTKADAIAAIDDVINNSGHSLVEKYFNLWRASAEAGGYAGQNNQEAVFAIQYTYQGLKNWDQNNGNRIQVMIGIRSQVLLPYYKGWGAATVNPKLWDAYQAGDTRKSATIISIQDEGLAGSYVVGDQYQYTGYFIKKNTPLNDKKPEDLGGDFQIDNYDNDVVIRFADVLLMGAELNLGTDAGKAQGYYDRVRDRAFGDQLHRKTLTAGAAGLQLIMDERRFELALEGHRYWDLLRQGMTVAKAALDNTSTNPVFNVAFRTETQGLFAIPQTQIGLSNGSLTQNDGWN</sequence>
<feature type="domain" description="RagB/SusD" evidence="6">
    <location>
        <begin position="362"/>
        <end position="522"/>
    </location>
</feature>
<evidence type="ECO:0000259" key="6">
    <source>
        <dbReference type="Pfam" id="PF07980"/>
    </source>
</evidence>
<evidence type="ECO:0000256" key="4">
    <source>
        <dbReference type="ARBA" id="ARBA00023136"/>
    </source>
</evidence>
<dbReference type="InterPro" id="IPR012944">
    <property type="entry name" value="SusD_RagB_dom"/>
</dbReference>
<evidence type="ECO:0000256" key="2">
    <source>
        <dbReference type="ARBA" id="ARBA00006275"/>
    </source>
</evidence>
<evidence type="ECO:0000313" key="9">
    <source>
        <dbReference type="Proteomes" id="UP000321436"/>
    </source>
</evidence>
<keyword evidence="3" id="KW-0732">Signal</keyword>
<dbReference type="AlphaFoldDB" id="A0A512RTD9"/>
<dbReference type="GO" id="GO:0009279">
    <property type="term" value="C:cell outer membrane"/>
    <property type="evidence" value="ECO:0007669"/>
    <property type="project" value="UniProtKB-SubCell"/>
</dbReference>
<dbReference type="InterPro" id="IPR011990">
    <property type="entry name" value="TPR-like_helical_dom_sf"/>
</dbReference>
<evidence type="ECO:0000259" key="7">
    <source>
        <dbReference type="Pfam" id="PF14322"/>
    </source>
</evidence>
<protein>
    <submittedName>
        <fullName evidence="8">Membrane protein</fullName>
    </submittedName>
</protein>
<dbReference type="Pfam" id="PF07980">
    <property type="entry name" value="SusD_RagB"/>
    <property type="match status" value="1"/>
</dbReference>
<dbReference type="EMBL" id="BKAU01000010">
    <property type="protein sequence ID" value="GEP98944.1"/>
    <property type="molecule type" value="Genomic_DNA"/>
</dbReference>